<sequence length="132" mass="15031">MLLRALGKFSFCDRARLPPVSVKILGTHRSFEVDVSAEFRCEVVGSRPPPKVSWWLDDQRLDPYLTEEKANLTGTSLLLVLTAQTDKATLTCRALNTRLPGEVWEDTLMLNVYPQRDKYSPIRKLTCYAKSD</sequence>
<dbReference type="VEuPathDB" id="VectorBase:HLOH_043996"/>
<comment type="caution">
    <text evidence="2">The sequence shown here is derived from an EMBL/GenBank/DDBJ whole genome shotgun (WGS) entry which is preliminary data.</text>
</comment>
<reference evidence="2 3" key="1">
    <citation type="journal article" date="2020" name="Cell">
        <title>Large-Scale Comparative Analyses of Tick Genomes Elucidate Their Genetic Diversity and Vector Capacities.</title>
        <authorList>
            <consortium name="Tick Genome and Microbiome Consortium (TIGMIC)"/>
            <person name="Jia N."/>
            <person name="Wang J."/>
            <person name="Shi W."/>
            <person name="Du L."/>
            <person name="Sun Y."/>
            <person name="Zhan W."/>
            <person name="Jiang J.F."/>
            <person name="Wang Q."/>
            <person name="Zhang B."/>
            <person name="Ji P."/>
            <person name="Bell-Sakyi L."/>
            <person name="Cui X.M."/>
            <person name="Yuan T.T."/>
            <person name="Jiang B.G."/>
            <person name="Yang W.F."/>
            <person name="Lam T.T."/>
            <person name="Chang Q.C."/>
            <person name="Ding S.J."/>
            <person name="Wang X.J."/>
            <person name="Zhu J.G."/>
            <person name="Ruan X.D."/>
            <person name="Zhao L."/>
            <person name="Wei J.T."/>
            <person name="Ye R.Z."/>
            <person name="Que T.C."/>
            <person name="Du C.H."/>
            <person name="Zhou Y.H."/>
            <person name="Cheng J.X."/>
            <person name="Dai P.F."/>
            <person name="Guo W.B."/>
            <person name="Han X.H."/>
            <person name="Huang E.J."/>
            <person name="Li L.F."/>
            <person name="Wei W."/>
            <person name="Gao Y.C."/>
            <person name="Liu J.Z."/>
            <person name="Shao H.Z."/>
            <person name="Wang X."/>
            <person name="Wang C.C."/>
            <person name="Yang T.C."/>
            <person name="Huo Q.B."/>
            <person name="Li W."/>
            <person name="Chen H.Y."/>
            <person name="Chen S.E."/>
            <person name="Zhou L.G."/>
            <person name="Ni X.B."/>
            <person name="Tian J.H."/>
            <person name="Sheng Y."/>
            <person name="Liu T."/>
            <person name="Pan Y.S."/>
            <person name="Xia L.Y."/>
            <person name="Li J."/>
            <person name="Zhao F."/>
            <person name="Cao W.C."/>
        </authorList>
    </citation>
    <scope>NUCLEOTIDE SEQUENCE [LARGE SCALE GENOMIC DNA]</scope>
    <source>
        <strain evidence="2">HaeL-2018</strain>
    </source>
</reference>
<dbReference type="InterPro" id="IPR007110">
    <property type="entry name" value="Ig-like_dom"/>
</dbReference>
<dbReference type="Gene3D" id="2.60.40.10">
    <property type="entry name" value="Immunoglobulins"/>
    <property type="match status" value="1"/>
</dbReference>
<dbReference type="SUPFAM" id="SSF48726">
    <property type="entry name" value="Immunoglobulin"/>
    <property type="match status" value="1"/>
</dbReference>
<proteinExistence type="predicted"/>
<keyword evidence="3" id="KW-1185">Reference proteome</keyword>
<evidence type="ECO:0000313" key="2">
    <source>
        <dbReference type="EMBL" id="KAH9370699.1"/>
    </source>
</evidence>
<dbReference type="Proteomes" id="UP000821853">
    <property type="component" value="Chromosome 3"/>
</dbReference>
<evidence type="ECO:0000313" key="3">
    <source>
        <dbReference type="Proteomes" id="UP000821853"/>
    </source>
</evidence>
<dbReference type="CDD" id="cd00096">
    <property type="entry name" value="Ig"/>
    <property type="match status" value="1"/>
</dbReference>
<dbReference type="OrthoDB" id="6431884at2759"/>
<protein>
    <recommendedName>
        <fullName evidence="1">Ig-like domain-containing protein</fullName>
    </recommendedName>
</protein>
<dbReference type="PANTHER" id="PTHR23278">
    <property type="entry name" value="SIDESTEP PROTEIN"/>
    <property type="match status" value="1"/>
</dbReference>
<dbReference type="AlphaFoldDB" id="A0A9J6G6D6"/>
<dbReference type="InterPro" id="IPR013783">
    <property type="entry name" value="Ig-like_fold"/>
</dbReference>
<dbReference type="PROSITE" id="PS50835">
    <property type="entry name" value="IG_LIKE"/>
    <property type="match status" value="1"/>
</dbReference>
<dbReference type="EMBL" id="JABSTR010000005">
    <property type="protein sequence ID" value="KAH9370699.1"/>
    <property type="molecule type" value="Genomic_DNA"/>
</dbReference>
<dbReference type="PANTHER" id="PTHR23278:SF19">
    <property type="entry name" value="OBSCURIN"/>
    <property type="match status" value="1"/>
</dbReference>
<name>A0A9J6G6D6_HAELO</name>
<feature type="domain" description="Ig-like" evidence="1">
    <location>
        <begin position="18"/>
        <end position="109"/>
    </location>
</feature>
<dbReference type="InterPro" id="IPR013151">
    <property type="entry name" value="Immunoglobulin_dom"/>
</dbReference>
<evidence type="ECO:0000259" key="1">
    <source>
        <dbReference type="PROSITE" id="PS50835"/>
    </source>
</evidence>
<accession>A0A9J6G6D6</accession>
<gene>
    <name evidence="2" type="ORF">HPB48_013994</name>
</gene>
<dbReference type="Pfam" id="PF00047">
    <property type="entry name" value="ig"/>
    <property type="match status" value="1"/>
</dbReference>
<organism evidence="2 3">
    <name type="scientific">Haemaphysalis longicornis</name>
    <name type="common">Bush tick</name>
    <dbReference type="NCBI Taxonomy" id="44386"/>
    <lineage>
        <taxon>Eukaryota</taxon>
        <taxon>Metazoa</taxon>
        <taxon>Ecdysozoa</taxon>
        <taxon>Arthropoda</taxon>
        <taxon>Chelicerata</taxon>
        <taxon>Arachnida</taxon>
        <taxon>Acari</taxon>
        <taxon>Parasitiformes</taxon>
        <taxon>Ixodida</taxon>
        <taxon>Ixodoidea</taxon>
        <taxon>Ixodidae</taxon>
        <taxon>Haemaphysalinae</taxon>
        <taxon>Haemaphysalis</taxon>
    </lineage>
</organism>
<dbReference type="InterPro" id="IPR036179">
    <property type="entry name" value="Ig-like_dom_sf"/>
</dbReference>